<evidence type="ECO:0000313" key="1">
    <source>
        <dbReference type="EMBL" id="PSN60139.1"/>
    </source>
</evidence>
<protein>
    <submittedName>
        <fullName evidence="1">Uncharacterized protein</fullName>
    </submittedName>
</protein>
<sequence length="81" mass="8804">MDGYNGPLTAKHNLFGSWLASAHESCVSLRLRPTNTRIQRRSAPCPSQQASPCPAHIAAKAPDDKGLRTLMTSSPDRVHHS</sequence>
<proteinExistence type="predicted"/>
<organism evidence="1 2">
    <name type="scientific">Corynespora cassiicola Philippines</name>
    <dbReference type="NCBI Taxonomy" id="1448308"/>
    <lineage>
        <taxon>Eukaryota</taxon>
        <taxon>Fungi</taxon>
        <taxon>Dikarya</taxon>
        <taxon>Ascomycota</taxon>
        <taxon>Pezizomycotina</taxon>
        <taxon>Dothideomycetes</taxon>
        <taxon>Pleosporomycetidae</taxon>
        <taxon>Pleosporales</taxon>
        <taxon>Corynesporascaceae</taxon>
        <taxon>Corynespora</taxon>
    </lineage>
</organism>
<reference evidence="1 2" key="1">
    <citation type="journal article" date="2018" name="Front. Microbiol.">
        <title>Genome-Wide Analysis of Corynespora cassiicola Leaf Fall Disease Putative Effectors.</title>
        <authorList>
            <person name="Lopez D."/>
            <person name="Ribeiro S."/>
            <person name="Label P."/>
            <person name="Fumanal B."/>
            <person name="Venisse J.S."/>
            <person name="Kohler A."/>
            <person name="de Oliveira R.R."/>
            <person name="Labutti K."/>
            <person name="Lipzen A."/>
            <person name="Lail K."/>
            <person name="Bauer D."/>
            <person name="Ohm R.A."/>
            <person name="Barry K.W."/>
            <person name="Spatafora J."/>
            <person name="Grigoriev I.V."/>
            <person name="Martin F.M."/>
            <person name="Pujade-Renaud V."/>
        </authorList>
    </citation>
    <scope>NUCLEOTIDE SEQUENCE [LARGE SCALE GENOMIC DNA]</scope>
    <source>
        <strain evidence="1 2">Philippines</strain>
    </source>
</reference>
<gene>
    <name evidence="1" type="ORF">BS50DRAFT_579318</name>
</gene>
<keyword evidence="2" id="KW-1185">Reference proteome</keyword>
<dbReference type="EMBL" id="KZ678150">
    <property type="protein sequence ID" value="PSN60139.1"/>
    <property type="molecule type" value="Genomic_DNA"/>
</dbReference>
<accession>A0A2T2N435</accession>
<dbReference type="AlphaFoldDB" id="A0A2T2N435"/>
<evidence type="ECO:0000313" key="2">
    <source>
        <dbReference type="Proteomes" id="UP000240883"/>
    </source>
</evidence>
<dbReference type="Proteomes" id="UP000240883">
    <property type="component" value="Unassembled WGS sequence"/>
</dbReference>
<name>A0A2T2N435_CORCC</name>